<organism evidence="1 2">
    <name type="scientific">Streptomyces fulvorobeus</name>
    <dbReference type="NCBI Taxonomy" id="284028"/>
    <lineage>
        <taxon>Bacteria</taxon>
        <taxon>Bacillati</taxon>
        <taxon>Actinomycetota</taxon>
        <taxon>Actinomycetes</taxon>
        <taxon>Kitasatosporales</taxon>
        <taxon>Streptomycetaceae</taxon>
        <taxon>Streptomyces</taxon>
    </lineage>
</organism>
<comment type="caution">
    <text evidence="1">The sequence shown here is derived from an EMBL/GenBank/DDBJ whole genome shotgun (WGS) entry which is preliminary data.</text>
</comment>
<evidence type="ECO:0000313" key="1">
    <source>
        <dbReference type="EMBL" id="NYE44567.1"/>
    </source>
</evidence>
<protein>
    <submittedName>
        <fullName evidence="1">Uncharacterized protein</fullName>
    </submittedName>
</protein>
<dbReference type="AlphaFoldDB" id="A0A7Y9HHK1"/>
<accession>A0A7Y9HHK1</accession>
<dbReference type="EMBL" id="JACCCF010000001">
    <property type="protein sequence ID" value="NYE44567.1"/>
    <property type="molecule type" value="Genomic_DNA"/>
</dbReference>
<name>A0A7Y9HHK1_9ACTN</name>
<sequence length="32" mass="3519">MKRASNCVLSGENLPLTCREIVLYPGLGQEAR</sequence>
<proteinExistence type="predicted"/>
<evidence type="ECO:0000313" key="2">
    <source>
        <dbReference type="Proteomes" id="UP000530403"/>
    </source>
</evidence>
<reference evidence="1 2" key="1">
    <citation type="submission" date="2020-07" db="EMBL/GenBank/DDBJ databases">
        <title>Sequencing the genomes of 1000 actinobacteria strains.</title>
        <authorList>
            <person name="Klenk H.-P."/>
        </authorList>
    </citation>
    <scope>NUCLEOTIDE SEQUENCE [LARGE SCALE GENOMIC DNA]</scope>
    <source>
        <strain evidence="1 2">DSM 41455</strain>
    </source>
</reference>
<dbReference type="Proteomes" id="UP000530403">
    <property type="component" value="Unassembled WGS sequence"/>
</dbReference>
<gene>
    <name evidence="1" type="ORF">HEB29_005578</name>
</gene>